<organism evidence="7 8">
    <name type="scientific">Punctularia strigosozonata (strain HHB-11173)</name>
    <name type="common">White-rot fungus</name>
    <dbReference type="NCBI Taxonomy" id="741275"/>
    <lineage>
        <taxon>Eukaryota</taxon>
        <taxon>Fungi</taxon>
        <taxon>Dikarya</taxon>
        <taxon>Basidiomycota</taxon>
        <taxon>Agaricomycotina</taxon>
        <taxon>Agaricomycetes</taxon>
        <taxon>Corticiales</taxon>
        <taxon>Punctulariaceae</taxon>
        <taxon>Punctularia</taxon>
    </lineage>
</organism>
<dbReference type="GO" id="GO:0050821">
    <property type="term" value="P:protein stabilization"/>
    <property type="evidence" value="ECO:0007669"/>
    <property type="project" value="TreeGrafter"/>
</dbReference>
<dbReference type="GeneID" id="18876211"/>
<dbReference type="eggNOG" id="KOG3277">
    <property type="taxonomic scope" value="Eukaryota"/>
</dbReference>
<evidence type="ECO:0000256" key="5">
    <source>
        <dbReference type="SAM" id="MobiDB-lite"/>
    </source>
</evidence>
<protein>
    <submittedName>
        <fullName evidence="7">Zf-DNL-domain-containing protein</fullName>
    </submittedName>
</protein>
<dbReference type="GO" id="GO:0051087">
    <property type="term" value="F:protein-folding chaperone binding"/>
    <property type="evidence" value="ECO:0007669"/>
    <property type="project" value="TreeGrafter"/>
</dbReference>
<dbReference type="GO" id="GO:0030150">
    <property type="term" value="P:protein import into mitochondrial matrix"/>
    <property type="evidence" value="ECO:0007669"/>
    <property type="project" value="TreeGrafter"/>
</dbReference>
<feature type="region of interest" description="Disordered" evidence="5">
    <location>
        <begin position="92"/>
        <end position="152"/>
    </location>
</feature>
<evidence type="ECO:0000313" key="8">
    <source>
        <dbReference type="Proteomes" id="UP000054196"/>
    </source>
</evidence>
<keyword evidence="1" id="KW-0479">Metal-binding</keyword>
<dbReference type="PROSITE" id="PS51501">
    <property type="entry name" value="ZF_DNL"/>
    <property type="match status" value="1"/>
</dbReference>
<keyword evidence="3" id="KW-0862">Zinc</keyword>
<keyword evidence="2 4" id="KW-0863">Zinc-finger</keyword>
<name>R7S2A5_PUNST</name>
<dbReference type="RefSeq" id="XP_007388970.1">
    <property type="nucleotide sequence ID" value="XM_007388908.1"/>
</dbReference>
<sequence length="251" mass="27076">MLPRFAHASRAVTTPQAQLFAPLKRLHQCPALDSPTCSRPFSRRSSSSASSSSPTSSSTTSCSRSSSRLSPRSSLYSTTYSASLSSSRRSFTSSSSAFYQPPKPDPNSKTSLHSGHHRNTPAFDGPGGASAECADPPQNALSPPPADSPGSQVLGKIEQRLQITFTCTVTDCGTRSSHEFTKRSYERGIVIVQCPGCQNRHLIADHLGWFKESTEDGKLRTVEDLMRAKGEQVRRGHIDGSGEVVEYAPES</sequence>
<evidence type="ECO:0000256" key="1">
    <source>
        <dbReference type="ARBA" id="ARBA00022723"/>
    </source>
</evidence>
<dbReference type="InterPro" id="IPR024158">
    <property type="entry name" value="Mt_import_TIM15"/>
</dbReference>
<proteinExistence type="predicted"/>
<dbReference type="KEGG" id="psq:PUNSTDRAFT_109078"/>
<dbReference type="Proteomes" id="UP000054196">
    <property type="component" value="Unassembled WGS sequence"/>
</dbReference>
<evidence type="ECO:0000256" key="2">
    <source>
        <dbReference type="ARBA" id="ARBA00022771"/>
    </source>
</evidence>
<dbReference type="Pfam" id="PF05180">
    <property type="entry name" value="zf-DNL"/>
    <property type="match status" value="1"/>
</dbReference>
<dbReference type="OMA" id="NLGWMED"/>
<dbReference type="AlphaFoldDB" id="R7S2A5"/>
<gene>
    <name evidence="7" type="ORF">PUNSTDRAFT_109078</name>
</gene>
<dbReference type="OrthoDB" id="512667at2759"/>
<dbReference type="GO" id="GO:0008270">
    <property type="term" value="F:zinc ion binding"/>
    <property type="evidence" value="ECO:0007669"/>
    <property type="project" value="UniProtKB-KW"/>
</dbReference>
<feature type="domain" description="DNL-type" evidence="6">
    <location>
        <begin position="156"/>
        <end position="251"/>
    </location>
</feature>
<accession>R7S2A5</accession>
<keyword evidence="8" id="KW-1185">Reference proteome</keyword>
<evidence type="ECO:0000256" key="3">
    <source>
        <dbReference type="ARBA" id="ARBA00022833"/>
    </source>
</evidence>
<dbReference type="PANTHER" id="PTHR20922:SF13">
    <property type="entry name" value="DNL-TYPE ZINC FINGER PROTEIN"/>
    <property type="match status" value="1"/>
</dbReference>
<feature type="region of interest" description="Disordered" evidence="5">
    <location>
        <begin position="32"/>
        <end position="73"/>
    </location>
</feature>
<dbReference type="GO" id="GO:0006457">
    <property type="term" value="P:protein folding"/>
    <property type="evidence" value="ECO:0007669"/>
    <property type="project" value="TreeGrafter"/>
</dbReference>
<dbReference type="PANTHER" id="PTHR20922">
    <property type="entry name" value="DNL-TYPE ZINC FINGER PROTEIN"/>
    <property type="match status" value="1"/>
</dbReference>
<dbReference type="GO" id="GO:0005739">
    <property type="term" value="C:mitochondrion"/>
    <property type="evidence" value="ECO:0007669"/>
    <property type="project" value="TreeGrafter"/>
</dbReference>
<evidence type="ECO:0000313" key="7">
    <source>
        <dbReference type="EMBL" id="EIN03912.1"/>
    </source>
</evidence>
<dbReference type="EMBL" id="JH687558">
    <property type="protein sequence ID" value="EIN03912.1"/>
    <property type="molecule type" value="Genomic_DNA"/>
</dbReference>
<dbReference type="InterPro" id="IPR007853">
    <property type="entry name" value="Znf_DNL-typ"/>
</dbReference>
<evidence type="ECO:0000256" key="4">
    <source>
        <dbReference type="PROSITE-ProRule" id="PRU00834"/>
    </source>
</evidence>
<evidence type="ECO:0000259" key="6">
    <source>
        <dbReference type="PROSITE" id="PS51501"/>
    </source>
</evidence>
<feature type="compositionally biased region" description="Low complexity" evidence="5">
    <location>
        <begin position="34"/>
        <end position="73"/>
    </location>
</feature>
<dbReference type="HOGENOM" id="CLU_093902_2_0_1"/>
<reference evidence="8" key="1">
    <citation type="journal article" date="2012" name="Science">
        <title>The Paleozoic origin of enzymatic lignin decomposition reconstructed from 31 fungal genomes.</title>
        <authorList>
            <person name="Floudas D."/>
            <person name="Binder M."/>
            <person name="Riley R."/>
            <person name="Barry K."/>
            <person name="Blanchette R.A."/>
            <person name="Henrissat B."/>
            <person name="Martinez A.T."/>
            <person name="Otillar R."/>
            <person name="Spatafora J.W."/>
            <person name="Yadav J.S."/>
            <person name="Aerts A."/>
            <person name="Benoit I."/>
            <person name="Boyd A."/>
            <person name="Carlson A."/>
            <person name="Copeland A."/>
            <person name="Coutinho P.M."/>
            <person name="de Vries R.P."/>
            <person name="Ferreira P."/>
            <person name="Findley K."/>
            <person name="Foster B."/>
            <person name="Gaskell J."/>
            <person name="Glotzer D."/>
            <person name="Gorecki P."/>
            <person name="Heitman J."/>
            <person name="Hesse C."/>
            <person name="Hori C."/>
            <person name="Igarashi K."/>
            <person name="Jurgens J.A."/>
            <person name="Kallen N."/>
            <person name="Kersten P."/>
            <person name="Kohler A."/>
            <person name="Kuees U."/>
            <person name="Kumar T.K.A."/>
            <person name="Kuo A."/>
            <person name="LaButti K."/>
            <person name="Larrondo L.F."/>
            <person name="Lindquist E."/>
            <person name="Ling A."/>
            <person name="Lombard V."/>
            <person name="Lucas S."/>
            <person name="Lundell T."/>
            <person name="Martin R."/>
            <person name="McLaughlin D.J."/>
            <person name="Morgenstern I."/>
            <person name="Morin E."/>
            <person name="Murat C."/>
            <person name="Nagy L.G."/>
            <person name="Nolan M."/>
            <person name="Ohm R.A."/>
            <person name="Patyshakuliyeva A."/>
            <person name="Rokas A."/>
            <person name="Ruiz-Duenas F.J."/>
            <person name="Sabat G."/>
            <person name="Salamov A."/>
            <person name="Samejima M."/>
            <person name="Schmutz J."/>
            <person name="Slot J.C."/>
            <person name="St John F."/>
            <person name="Stenlid J."/>
            <person name="Sun H."/>
            <person name="Sun S."/>
            <person name="Syed K."/>
            <person name="Tsang A."/>
            <person name="Wiebenga A."/>
            <person name="Young D."/>
            <person name="Pisabarro A."/>
            <person name="Eastwood D.C."/>
            <person name="Martin F."/>
            <person name="Cullen D."/>
            <person name="Grigoriev I.V."/>
            <person name="Hibbett D.S."/>
        </authorList>
    </citation>
    <scope>NUCLEOTIDE SEQUENCE [LARGE SCALE GENOMIC DNA]</scope>
    <source>
        <strain evidence="8">HHB-11173 SS5</strain>
    </source>
</reference>